<evidence type="ECO:0000313" key="3">
    <source>
        <dbReference type="EMBL" id="TCP54274.1"/>
    </source>
</evidence>
<dbReference type="PANTHER" id="PTHR30290">
    <property type="entry name" value="PERIPLASMIC BINDING COMPONENT OF ABC TRANSPORTER"/>
    <property type="match status" value="1"/>
</dbReference>
<dbReference type="PROSITE" id="PS51257">
    <property type="entry name" value="PROKAR_LIPOPROTEIN"/>
    <property type="match status" value="1"/>
</dbReference>
<dbReference type="AlphaFoldDB" id="A0A4R2QY17"/>
<dbReference type="PIRSF" id="PIRSF002741">
    <property type="entry name" value="MppA"/>
    <property type="match status" value="1"/>
</dbReference>
<dbReference type="Pfam" id="PF00496">
    <property type="entry name" value="SBP_bac_5"/>
    <property type="match status" value="1"/>
</dbReference>
<accession>A0A4R2QY17</accession>
<feature type="domain" description="Solute-binding protein family 5" evidence="2">
    <location>
        <begin position="72"/>
        <end position="409"/>
    </location>
</feature>
<dbReference type="Gene3D" id="3.40.190.10">
    <property type="entry name" value="Periplasmic binding protein-like II"/>
    <property type="match status" value="1"/>
</dbReference>
<feature type="chain" id="PRO_5039172295" evidence="1">
    <location>
        <begin position="24"/>
        <end position="491"/>
    </location>
</feature>
<evidence type="ECO:0000313" key="4">
    <source>
        <dbReference type="Proteomes" id="UP000294911"/>
    </source>
</evidence>
<dbReference type="GO" id="GO:0042597">
    <property type="term" value="C:periplasmic space"/>
    <property type="evidence" value="ECO:0007669"/>
    <property type="project" value="UniProtKB-ARBA"/>
</dbReference>
<dbReference type="Proteomes" id="UP000294911">
    <property type="component" value="Unassembled WGS sequence"/>
</dbReference>
<protein>
    <submittedName>
        <fullName evidence="3">Peptide/nickel transport system substrate-binding protein</fullName>
    </submittedName>
</protein>
<dbReference type="GO" id="GO:0043190">
    <property type="term" value="C:ATP-binding cassette (ABC) transporter complex"/>
    <property type="evidence" value="ECO:0007669"/>
    <property type="project" value="InterPro"/>
</dbReference>
<name>A0A4R2QY17_9PSEU</name>
<reference evidence="3 4" key="1">
    <citation type="submission" date="2019-03" db="EMBL/GenBank/DDBJ databases">
        <title>Genomic Encyclopedia of Type Strains, Phase IV (KMG-IV): sequencing the most valuable type-strain genomes for metagenomic binning, comparative biology and taxonomic classification.</title>
        <authorList>
            <person name="Goeker M."/>
        </authorList>
    </citation>
    <scope>NUCLEOTIDE SEQUENCE [LARGE SCALE GENOMIC DNA]</scope>
    <source>
        <strain evidence="3 4">DSM 45765</strain>
    </source>
</reference>
<evidence type="ECO:0000256" key="1">
    <source>
        <dbReference type="SAM" id="SignalP"/>
    </source>
</evidence>
<dbReference type="InterPro" id="IPR039424">
    <property type="entry name" value="SBP_5"/>
</dbReference>
<dbReference type="OrthoDB" id="5243526at2"/>
<dbReference type="CDD" id="cd08490">
    <property type="entry name" value="PBP2_NikA_DppA_OppA_like_3"/>
    <property type="match status" value="1"/>
</dbReference>
<dbReference type="GO" id="GO:1904680">
    <property type="term" value="F:peptide transmembrane transporter activity"/>
    <property type="evidence" value="ECO:0007669"/>
    <property type="project" value="TreeGrafter"/>
</dbReference>
<dbReference type="InterPro" id="IPR000914">
    <property type="entry name" value="SBP_5_dom"/>
</dbReference>
<gene>
    <name evidence="3" type="ORF">EV191_103318</name>
</gene>
<dbReference type="SUPFAM" id="SSF53850">
    <property type="entry name" value="Periplasmic binding protein-like II"/>
    <property type="match status" value="1"/>
</dbReference>
<sequence length="491" mass="51884">MPHRKRSLLCVLAAATLVSGCFAGGQGEGTDRIQLGLAFPPVKAMSPFSDDAATATRMGTAETLVTLDAEGTPQPALAASWRESDPTTWRLRLRTGATFHDGTPVTAKQVVASLQQAKEATPTPRSLAETDIDFAAEGEHIVVVRTAEADPVLIQRLSSPELMILAERAYQDDPTAPNPVRAGTGPYVLTKVNGATSATLEAFDDYWGGKPATPGIDVRFLSEGDSRARALRAEELDIAQALPAGQLGSLDADQLVSVPLPRTVNLSLNQESPVFRDAELRAAARAAVADLDIAKTIYEGDADPPAGLFGPASSWAEKPGYPEAKAADPNGRRISLATYSDRAELPEAASAVAEALRKAGFQVSVEVKEYAALEPALLRGDYDAVIGARSYVLDTGDPIGWLASDLACDGGYNLARYCDAEVDGLIRNAAEISDPAERNAAAVDISEQILAADVLVPLAHEKTRFGLGEGVTGIAEDPFERQIITKDTAKQ</sequence>
<dbReference type="GO" id="GO:0015833">
    <property type="term" value="P:peptide transport"/>
    <property type="evidence" value="ECO:0007669"/>
    <property type="project" value="TreeGrafter"/>
</dbReference>
<dbReference type="InterPro" id="IPR030678">
    <property type="entry name" value="Peptide/Ni-bd"/>
</dbReference>
<dbReference type="Gene3D" id="3.10.105.10">
    <property type="entry name" value="Dipeptide-binding Protein, Domain 3"/>
    <property type="match status" value="1"/>
</dbReference>
<dbReference type="EMBL" id="SLXQ01000003">
    <property type="protein sequence ID" value="TCP54274.1"/>
    <property type="molecule type" value="Genomic_DNA"/>
</dbReference>
<dbReference type="PANTHER" id="PTHR30290:SF65">
    <property type="entry name" value="MONOACYL PHOSPHATIDYLINOSITOL TETRAMANNOSIDE-BINDING PROTEIN LPQW-RELATED"/>
    <property type="match status" value="1"/>
</dbReference>
<evidence type="ECO:0000259" key="2">
    <source>
        <dbReference type="Pfam" id="PF00496"/>
    </source>
</evidence>
<organism evidence="3 4">
    <name type="scientific">Tamaricihabitans halophyticus</name>
    <dbReference type="NCBI Taxonomy" id="1262583"/>
    <lineage>
        <taxon>Bacteria</taxon>
        <taxon>Bacillati</taxon>
        <taxon>Actinomycetota</taxon>
        <taxon>Actinomycetes</taxon>
        <taxon>Pseudonocardiales</taxon>
        <taxon>Pseudonocardiaceae</taxon>
        <taxon>Tamaricihabitans</taxon>
    </lineage>
</organism>
<keyword evidence="1" id="KW-0732">Signal</keyword>
<dbReference type="RefSeq" id="WP_132877025.1">
    <property type="nucleotide sequence ID" value="NZ_SLXQ01000003.1"/>
</dbReference>
<keyword evidence="4" id="KW-1185">Reference proteome</keyword>
<feature type="signal peptide" evidence="1">
    <location>
        <begin position="1"/>
        <end position="23"/>
    </location>
</feature>
<proteinExistence type="predicted"/>
<comment type="caution">
    <text evidence="3">The sequence shown here is derived from an EMBL/GenBank/DDBJ whole genome shotgun (WGS) entry which is preliminary data.</text>
</comment>